<dbReference type="Proteomes" id="UP000008810">
    <property type="component" value="Chromosome 4"/>
</dbReference>
<evidence type="ECO:0000259" key="6">
    <source>
        <dbReference type="PROSITE" id="PS50808"/>
    </source>
</evidence>
<dbReference type="Gramene" id="KQJ86137">
    <property type="protein sequence ID" value="KQJ86137"/>
    <property type="gene ID" value="BRADI_4g03540v3"/>
</dbReference>
<dbReference type="GO" id="GO:0008270">
    <property type="term" value="F:zinc ion binding"/>
    <property type="evidence" value="ECO:0007669"/>
    <property type="project" value="UniProtKB-KW"/>
</dbReference>
<protein>
    <recommendedName>
        <fullName evidence="6">BED-type domain-containing protein</fullName>
    </recommendedName>
</protein>
<keyword evidence="9" id="KW-1185">Reference proteome</keyword>
<sequence>MADDYTVIPQIDVFATSDQELLDLLQQRTALYDAEKLARGWERLPVNAHLVGLAPSELPSCFLMSGDVMNQLEIRQSCWGSYRFVPSPLYAVRSSAGPEYTGVRQTRMFRNRDKSDWIMIQYKLLEPKDEGRDLFLQDELMLCVVFRVRNKGEVMSPDEAIYPQIPDHLDTLFRFLYHEELDTDGPLSPVREEQLNSRISSLSECFNGQNQGHGVGLQPKTKRPRSTGPDGKSDIWRNFTKIYVRDDSDEYGKFKLAYAVCHICDKLLKAPSKNGTKTLWRHHETCSCKQVKQQTQQQGRCSASVVPDYSRARCPSSI</sequence>
<evidence type="ECO:0000256" key="3">
    <source>
        <dbReference type="ARBA" id="ARBA00022833"/>
    </source>
</evidence>
<evidence type="ECO:0000256" key="4">
    <source>
        <dbReference type="PROSITE-ProRule" id="PRU00027"/>
    </source>
</evidence>
<dbReference type="eggNOG" id="ENOG502R4N0">
    <property type="taxonomic scope" value="Eukaryota"/>
</dbReference>
<dbReference type="RefSeq" id="XP_003578501.2">
    <property type="nucleotide sequence ID" value="XM_003578453.4"/>
</dbReference>
<dbReference type="SMART" id="SM00614">
    <property type="entry name" value="ZnF_BED"/>
    <property type="match status" value="1"/>
</dbReference>
<dbReference type="OrthoDB" id="616242at2759"/>
<dbReference type="PROSITE" id="PS50808">
    <property type="entry name" value="ZF_BED"/>
    <property type="match status" value="1"/>
</dbReference>
<dbReference type="EMBL" id="CM000883">
    <property type="protein sequence ID" value="KQJ86137.1"/>
    <property type="molecule type" value="Genomic_DNA"/>
</dbReference>
<organism evidence="7">
    <name type="scientific">Brachypodium distachyon</name>
    <name type="common">Purple false brome</name>
    <name type="synonym">Trachynia distachya</name>
    <dbReference type="NCBI Taxonomy" id="15368"/>
    <lineage>
        <taxon>Eukaryota</taxon>
        <taxon>Viridiplantae</taxon>
        <taxon>Streptophyta</taxon>
        <taxon>Embryophyta</taxon>
        <taxon>Tracheophyta</taxon>
        <taxon>Spermatophyta</taxon>
        <taxon>Magnoliopsida</taxon>
        <taxon>Liliopsida</taxon>
        <taxon>Poales</taxon>
        <taxon>Poaceae</taxon>
        <taxon>BOP clade</taxon>
        <taxon>Pooideae</taxon>
        <taxon>Stipodae</taxon>
        <taxon>Brachypodieae</taxon>
        <taxon>Brachypodium</taxon>
    </lineage>
</organism>
<reference evidence="7" key="2">
    <citation type="submission" date="2017-06" db="EMBL/GenBank/DDBJ databases">
        <title>WGS assembly of Brachypodium distachyon.</title>
        <authorList>
            <consortium name="The International Brachypodium Initiative"/>
            <person name="Lucas S."/>
            <person name="Harmon-Smith M."/>
            <person name="Lail K."/>
            <person name="Tice H."/>
            <person name="Grimwood J."/>
            <person name="Bruce D."/>
            <person name="Barry K."/>
            <person name="Shu S."/>
            <person name="Lindquist E."/>
            <person name="Wang M."/>
            <person name="Pitluck S."/>
            <person name="Vogel J.P."/>
            <person name="Garvin D.F."/>
            <person name="Mockler T.C."/>
            <person name="Schmutz J."/>
            <person name="Rokhsar D."/>
            <person name="Bevan M.W."/>
        </authorList>
    </citation>
    <scope>NUCLEOTIDE SEQUENCE</scope>
    <source>
        <strain evidence="7">Bd21</strain>
    </source>
</reference>
<dbReference type="InterPro" id="IPR036236">
    <property type="entry name" value="Znf_C2H2_sf"/>
</dbReference>
<keyword evidence="2 4" id="KW-0863">Zinc-finger</keyword>
<reference evidence="8" key="3">
    <citation type="submission" date="2018-08" db="UniProtKB">
        <authorList>
            <consortium name="EnsemblPlants"/>
        </authorList>
    </citation>
    <scope>IDENTIFICATION</scope>
    <source>
        <strain evidence="8">cv. Bd21</strain>
    </source>
</reference>
<accession>I1IH48</accession>
<dbReference type="PANTHER" id="PTHR34396:SF34">
    <property type="entry name" value="BED-TYPE DOMAIN-CONTAINING PROTEIN"/>
    <property type="match status" value="1"/>
</dbReference>
<proteinExistence type="predicted"/>
<dbReference type="InterPro" id="IPR053031">
    <property type="entry name" value="Cuticle_assoc_protein"/>
</dbReference>
<evidence type="ECO:0000313" key="7">
    <source>
        <dbReference type="EMBL" id="KQJ86137.1"/>
    </source>
</evidence>
<feature type="region of interest" description="Disordered" evidence="5">
    <location>
        <begin position="209"/>
        <end position="232"/>
    </location>
</feature>
<dbReference type="GeneID" id="100825353"/>
<dbReference type="SUPFAM" id="SSF57667">
    <property type="entry name" value="beta-beta-alpha zinc fingers"/>
    <property type="match status" value="1"/>
</dbReference>
<dbReference type="GO" id="GO:0003677">
    <property type="term" value="F:DNA binding"/>
    <property type="evidence" value="ECO:0007669"/>
    <property type="project" value="InterPro"/>
</dbReference>
<reference evidence="7 8" key="1">
    <citation type="journal article" date="2010" name="Nature">
        <title>Genome sequencing and analysis of the model grass Brachypodium distachyon.</title>
        <authorList>
            <consortium name="International Brachypodium Initiative"/>
        </authorList>
    </citation>
    <scope>NUCLEOTIDE SEQUENCE [LARGE SCALE GENOMIC DNA]</scope>
    <source>
        <strain evidence="7 8">Bd21</strain>
    </source>
</reference>
<evidence type="ECO:0000256" key="2">
    <source>
        <dbReference type="ARBA" id="ARBA00022771"/>
    </source>
</evidence>
<dbReference type="SUPFAM" id="SSF101941">
    <property type="entry name" value="NAC domain"/>
    <property type="match status" value="1"/>
</dbReference>
<dbReference type="HOGENOM" id="CLU_875360_0_0_1"/>
<keyword evidence="3" id="KW-0862">Zinc</keyword>
<dbReference type="InterPro" id="IPR003656">
    <property type="entry name" value="Znf_BED"/>
</dbReference>
<dbReference type="AlphaFoldDB" id="I1IH48"/>
<evidence type="ECO:0000313" key="9">
    <source>
        <dbReference type="Proteomes" id="UP000008810"/>
    </source>
</evidence>
<evidence type="ECO:0000256" key="5">
    <source>
        <dbReference type="SAM" id="MobiDB-lite"/>
    </source>
</evidence>
<dbReference type="GO" id="GO:0006355">
    <property type="term" value="P:regulation of DNA-templated transcription"/>
    <property type="evidence" value="ECO:0007669"/>
    <property type="project" value="InterPro"/>
</dbReference>
<dbReference type="OMA" id="NDSCRCK"/>
<dbReference type="PANTHER" id="PTHR34396">
    <property type="entry name" value="OS03G0264950 PROTEIN-RELATED"/>
    <property type="match status" value="1"/>
</dbReference>
<feature type="domain" description="BED-type" evidence="6">
    <location>
        <begin position="230"/>
        <end position="295"/>
    </location>
</feature>
<evidence type="ECO:0000256" key="1">
    <source>
        <dbReference type="ARBA" id="ARBA00022723"/>
    </source>
</evidence>
<gene>
    <name evidence="8" type="primary">LOC100825353</name>
    <name evidence="7" type="ORF">BRADI_4g03540v3</name>
</gene>
<evidence type="ECO:0000313" key="8">
    <source>
        <dbReference type="EnsemblPlants" id="KQJ86137"/>
    </source>
</evidence>
<dbReference type="InterPro" id="IPR036093">
    <property type="entry name" value="NAC_dom_sf"/>
</dbReference>
<dbReference type="EnsemblPlants" id="KQJ86137">
    <property type="protein sequence ID" value="KQJ86137"/>
    <property type="gene ID" value="BRADI_4g03540v3"/>
</dbReference>
<name>I1IH48_BRADI</name>
<keyword evidence="1" id="KW-0479">Metal-binding</keyword>
<dbReference type="KEGG" id="bdi:100825353"/>